<protein>
    <submittedName>
        <fullName evidence="1">Uncharacterized protein</fullName>
    </submittedName>
</protein>
<comment type="caution">
    <text evidence="1">The sequence shown here is derived from an EMBL/GenBank/DDBJ whole genome shotgun (WGS) entry which is preliminary data.</text>
</comment>
<dbReference type="EMBL" id="JACGWO010000005">
    <property type="protein sequence ID" value="KAK4427871.1"/>
    <property type="molecule type" value="Genomic_DNA"/>
</dbReference>
<evidence type="ECO:0000313" key="2">
    <source>
        <dbReference type="Proteomes" id="UP001293254"/>
    </source>
</evidence>
<organism evidence="1 2">
    <name type="scientific">Sesamum alatum</name>
    <dbReference type="NCBI Taxonomy" id="300844"/>
    <lineage>
        <taxon>Eukaryota</taxon>
        <taxon>Viridiplantae</taxon>
        <taxon>Streptophyta</taxon>
        <taxon>Embryophyta</taxon>
        <taxon>Tracheophyta</taxon>
        <taxon>Spermatophyta</taxon>
        <taxon>Magnoliopsida</taxon>
        <taxon>eudicotyledons</taxon>
        <taxon>Gunneridae</taxon>
        <taxon>Pentapetalae</taxon>
        <taxon>asterids</taxon>
        <taxon>lamiids</taxon>
        <taxon>Lamiales</taxon>
        <taxon>Pedaliaceae</taxon>
        <taxon>Sesamum</taxon>
    </lineage>
</organism>
<gene>
    <name evidence="1" type="ORF">Salat_1556100</name>
</gene>
<dbReference type="Proteomes" id="UP001293254">
    <property type="component" value="Unassembled WGS sequence"/>
</dbReference>
<dbReference type="AlphaFoldDB" id="A0AAE1YCQ5"/>
<reference evidence="1" key="2">
    <citation type="journal article" date="2024" name="Plant">
        <title>Genomic evolution and insights into agronomic trait innovations of Sesamum species.</title>
        <authorList>
            <person name="Miao H."/>
            <person name="Wang L."/>
            <person name="Qu L."/>
            <person name="Liu H."/>
            <person name="Sun Y."/>
            <person name="Le M."/>
            <person name="Wang Q."/>
            <person name="Wei S."/>
            <person name="Zheng Y."/>
            <person name="Lin W."/>
            <person name="Duan Y."/>
            <person name="Cao H."/>
            <person name="Xiong S."/>
            <person name="Wang X."/>
            <person name="Wei L."/>
            <person name="Li C."/>
            <person name="Ma Q."/>
            <person name="Ju M."/>
            <person name="Zhao R."/>
            <person name="Li G."/>
            <person name="Mu C."/>
            <person name="Tian Q."/>
            <person name="Mei H."/>
            <person name="Zhang T."/>
            <person name="Gao T."/>
            <person name="Zhang H."/>
        </authorList>
    </citation>
    <scope>NUCLEOTIDE SEQUENCE</scope>
    <source>
        <strain evidence="1">3651</strain>
    </source>
</reference>
<accession>A0AAE1YCQ5</accession>
<reference evidence="1" key="1">
    <citation type="submission" date="2020-06" db="EMBL/GenBank/DDBJ databases">
        <authorList>
            <person name="Li T."/>
            <person name="Hu X."/>
            <person name="Zhang T."/>
            <person name="Song X."/>
            <person name="Zhang H."/>
            <person name="Dai N."/>
            <person name="Sheng W."/>
            <person name="Hou X."/>
            <person name="Wei L."/>
        </authorList>
    </citation>
    <scope>NUCLEOTIDE SEQUENCE</scope>
    <source>
        <strain evidence="1">3651</strain>
        <tissue evidence="1">Leaf</tissue>
    </source>
</reference>
<name>A0AAE1YCQ5_9LAMI</name>
<evidence type="ECO:0000313" key="1">
    <source>
        <dbReference type="EMBL" id="KAK4427871.1"/>
    </source>
</evidence>
<proteinExistence type="predicted"/>
<sequence>MEKKLGLSLMEIEGNIHIIVGDRNHYRGQEKNLRDGAVPVGINGKFLGGQMTLLLLQQTIWILCSSLSLNPPEFVLKTYDINLLCVIFANEEAPVTGLVVQQIYMKKPYFLVRLEKLIKSYVLQMKRRMTLRCHRCYFAWNAAPQDEFRPLKCDSEVEDLYGKIGSDPAYKEIENSRDLNHTFAEALTTLFCPNESDCPDLPSKKLKRSLCKHKMCLLISQNPEEAFQVLLMELLGFDPKNVLLVELLGIGLDKVPWHVSCSMKRGALVAFAFVPARVRKKRANILRVLMSFVVENYAAEIKVNCF</sequence>
<keyword evidence="2" id="KW-1185">Reference proteome</keyword>